<sequence>MGSTDWQTSSYCQEGNSCVQAGTTGRVIRLRESAVPETVLTTTPGRLSALLTAIKTNRLP</sequence>
<dbReference type="RefSeq" id="WP_093837331.1">
    <property type="nucleotide sequence ID" value="NZ_FOLM01000001.1"/>
</dbReference>
<dbReference type="EMBL" id="FOLM01000001">
    <property type="protein sequence ID" value="SFB97372.1"/>
    <property type="molecule type" value="Genomic_DNA"/>
</dbReference>
<dbReference type="OrthoDB" id="3436866at2"/>
<feature type="domain" description="DUF397" evidence="1">
    <location>
        <begin position="5"/>
        <end position="55"/>
    </location>
</feature>
<dbReference type="InterPro" id="IPR007278">
    <property type="entry name" value="DUF397"/>
</dbReference>
<proteinExistence type="predicted"/>
<organism evidence="2 3">
    <name type="scientific">Streptomyces aidingensis</name>
    <dbReference type="NCBI Taxonomy" id="910347"/>
    <lineage>
        <taxon>Bacteria</taxon>
        <taxon>Bacillati</taxon>
        <taxon>Actinomycetota</taxon>
        <taxon>Actinomycetes</taxon>
        <taxon>Kitasatosporales</taxon>
        <taxon>Streptomycetaceae</taxon>
        <taxon>Streptomyces</taxon>
    </lineage>
</organism>
<gene>
    <name evidence="2" type="ORF">SAMN05421773_101690</name>
</gene>
<dbReference type="Pfam" id="PF04149">
    <property type="entry name" value="DUF397"/>
    <property type="match status" value="1"/>
</dbReference>
<name>A0A1I1FEH7_9ACTN</name>
<keyword evidence="3" id="KW-1185">Reference proteome</keyword>
<reference evidence="2 3" key="1">
    <citation type="submission" date="2016-10" db="EMBL/GenBank/DDBJ databases">
        <authorList>
            <person name="de Groot N.N."/>
        </authorList>
    </citation>
    <scope>NUCLEOTIDE SEQUENCE [LARGE SCALE GENOMIC DNA]</scope>
    <source>
        <strain evidence="2 3">CGMCC 4.5739</strain>
    </source>
</reference>
<dbReference type="AlphaFoldDB" id="A0A1I1FEH7"/>
<evidence type="ECO:0000313" key="3">
    <source>
        <dbReference type="Proteomes" id="UP000199207"/>
    </source>
</evidence>
<evidence type="ECO:0000313" key="2">
    <source>
        <dbReference type="EMBL" id="SFB97372.1"/>
    </source>
</evidence>
<protein>
    <recommendedName>
        <fullName evidence="1">DUF397 domain-containing protein</fullName>
    </recommendedName>
</protein>
<accession>A0A1I1FEH7</accession>
<dbReference type="Proteomes" id="UP000199207">
    <property type="component" value="Unassembled WGS sequence"/>
</dbReference>
<evidence type="ECO:0000259" key="1">
    <source>
        <dbReference type="Pfam" id="PF04149"/>
    </source>
</evidence>